<dbReference type="Gene3D" id="2.30.30.40">
    <property type="entry name" value="SH3 Domains"/>
    <property type="match status" value="1"/>
</dbReference>
<evidence type="ECO:0000256" key="2">
    <source>
        <dbReference type="ARBA" id="ARBA00022670"/>
    </source>
</evidence>
<dbReference type="RefSeq" id="WP_129002425.1">
    <property type="nucleotide sequence ID" value="NZ_SDHZ01000001.1"/>
</dbReference>
<dbReference type="PROSITE" id="PS51935">
    <property type="entry name" value="NLPC_P60"/>
    <property type="match status" value="1"/>
</dbReference>
<dbReference type="InterPro" id="IPR038765">
    <property type="entry name" value="Papain-like_cys_pep_sf"/>
</dbReference>
<dbReference type="InterPro" id="IPR041382">
    <property type="entry name" value="SH3_16"/>
</dbReference>
<comment type="caution">
    <text evidence="6">The sequence shown here is derived from an EMBL/GenBank/DDBJ whole genome shotgun (WGS) entry which is preliminary data.</text>
</comment>
<evidence type="ECO:0000313" key="7">
    <source>
        <dbReference type="Proteomes" id="UP000290545"/>
    </source>
</evidence>
<evidence type="ECO:0000259" key="5">
    <source>
        <dbReference type="PROSITE" id="PS51935"/>
    </source>
</evidence>
<evidence type="ECO:0000256" key="4">
    <source>
        <dbReference type="ARBA" id="ARBA00022807"/>
    </source>
</evidence>
<feature type="domain" description="NlpC/P60" evidence="5">
    <location>
        <begin position="124"/>
        <end position="252"/>
    </location>
</feature>
<dbReference type="GO" id="GO:0008234">
    <property type="term" value="F:cysteine-type peptidase activity"/>
    <property type="evidence" value="ECO:0007669"/>
    <property type="project" value="UniProtKB-KW"/>
</dbReference>
<dbReference type="EMBL" id="SDHZ01000001">
    <property type="protein sequence ID" value="RXK86678.1"/>
    <property type="molecule type" value="Genomic_DNA"/>
</dbReference>
<dbReference type="SUPFAM" id="SSF54001">
    <property type="entry name" value="Cysteine proteinases"/>
    <property type="match status" value="1"/>
</dbReference>
<comment type="similarity">
    <text evidence="1">Belongs to the peptidase C40 family.</text>
</comment>
<organism evidence="6 7">
    <name type="scientific">Filimonas effusa</name>
    <dbReference type="NCBI Taxonomy" id="2508721"/>
    <lineage>
        <taxon>Bacteria</taxon>
        <taxon>Pseudomonadati</taxon>
        <taxon>Bacteroidota</taxon>
        <taxon>Chitinophagia</taxon>
        <taxon>Chitinophagales</taxon>
        <taxon>Chitinophagaceae</taxon>
        <taxon>Filimonas</taxon>
    </lineage>
</organism>
<dbReference type="Pfam" id="PF18348">
    <property type="entry name" value="SH3_16"/>
    <property type="match status" value="1"/>
</dbReference>
<reference evidence="6 7" key="1">
    <citation type="submission" date="2019-01" db="EMBL/GenBank/DDBJ databases">
        <title>Filimonas sp. strain TTM-71.</title>
        <authorList>
            <person name="Chen W.-M."/>
        </authorList>
    </citation>
    <scope>NUCLEOTIDE SEQUENCE [LARGE SCALE GENOMIC DNA]</scope>
    <source>
        <strain evidence="6 7">TTM-71</strain>
    </source>
</reference>
<dbReference type="Pfam" id="PF00877">
    <property type="entry name" value="NLPC_P60"/>
    <property type="match status" value="1"/>
</dbReference>
<proteinExistence type="inferred from homology"/>
<dbReference type="PANTHER" id="PTHR47053">
    <property type="entry name" value="MUREIN DD-ENDOPEPTIDASE MEPH-RELATED"/>
    <property type="match status" value="1"/>
</dbReference>
<keyword evidence="2" id="KW-0645">Protease</keyword>
<dbReference type="GO" id="GO:0006508">
    <property type="term" value="P:proteolysis"/>
    <property type="evidence" value="ECO:0007669"/>
    <property type="project" value="UniProtKB-KW"/>
</dbReference>
<evidence type="ECO:0000256" key="3">
    <source>
        <dbReference type="ARBA" id="ARBA00022801"/>
    </source>
</evidence>
<gene>
    <name evidence="6" type="ORF">ESB13_07695</name>
</gene>
<evidence type="ECO:0000256" key="1">
    <source>
        <dbReference type="ARBA" id="ARBA00007074"/>
    </source>
</evidence>
<keyword evidence="4" id="KW-0788">Thiol protease</keyword>
<dbReference type="OrthoDB" id="9813368at2"/>
<accession>A0A4Q1DCI9</accession>
<protein>
    <submittedName>
        <fullName evidence="6">Hydrolase Nlp/P60</fullName>
    </submittedName>
</protein>
<sequence>MTHVVCIVAAAPVRATASHRSEMVSQLLLGEFAEVIESTKDFTRIRGLYDGYEGWVQASQLTPVEAATAALQPLRYTTSVTDVMEMNGTVVRLSIASPVYDEATQLGKYNFKYMGSNGCVAPFSFDAAALTATARNFLNAPYLWGGRSSFGIDCSGFTQQVYKMAGIHLLRDASQQATQGEVTGFLQEARCGDLAFFDNEEGKITHVGILLSSDEIIHASGRVRIDKIDNEGIVNGDTGERTHRLRIIKRVTDTL</sequence>
<keyword evidence="7" id="KW-1185">Reference proteome</keyword>
<dbReference type="PANTHER" id="PTHR47053:SF1">
    <property type="entry name" value="MUREIN DD-ENDOPEPTIDASE MEPH-RELATED"/>
    <property type="match status" value="1"/>
</dbReference>
<evidence type="ECO:0000313" key="6">
    <source>
        <dbReference type="EMBL" id="RXK86678.1"/>
    </source>
</evidence>
<dbReference type="InterPro" id="IPR051202">
    <property type="entry name" value="Peptidase_C40"/>
</dbReference>
<dbReference type="Proteomes" id="UP000290545">
    <property type="component" value="Unassembled WGS sequence"/>
</dbReference>
<dbReference type="InterPro" id="IPR000064">
    <property type="entry name" value="NLP_P60_dom"/>
</dbReference>
<name>A0A4Q1DCI9_9BACT</name>
<dbReference type="AlphaFoldDB" id="A0A4Q1DCI9"/>
<keyword evidence="3 6" id="KW-0378">Hydrolase</keyword>
<dbReference type="Gene3D" id="3.90.1720.10">
    <property type="entry name" value="endopeptidase domain like (from Nostoc punctiforme)"/>
    <property type="match status" value="1"/>
</dbReference>